<dbReference type="OrthoDB" id="10288074at2759"/>
<feature type="domain" description="UPAR/Ly6" evidence="7">
    <location>
        <begin position="121"/>
        <end position="204"/>
    </location>
</feature>
<dbReference type="Pfam" id="PF00021">
    <property type="entry name" value="UPAR_LY6"/>
    <property type="match status" value="2"/>
</dbReference>
<dbReference type="SUPFAM" id="SSF57302">
    <property type="entry name" value="Snake toxin-like"/>
    <property type="match status" value="3"/>
</dbReference>
<protein>
    <submittedName>
        <fullName evidence="10">Uncharacterized protein LOC116297291 isoform X1</fullName>
    </submittedName>
</protein>
<dbReference type="InterPro" id="IPR000472">
    <property type="entry name" value="Activin_recp"/>
</dbReference>
<dbReference type="PANTHER" id="PTHR10036">
    <property type="entry name" value="CD59 GLYCOPROTEIN"/>
    <property type="match status" value="1"/>
</dbReference>
<evidence type="ECO:0000313" key="9">
    <source>
        <dbReference type="Proteomes" id="UP000515163"/>
    </source>
</evidence>
<sequence>MKLYHTVLLLLVLCFGSSNWASHAYSNPFVTNAEEEVDDFKDSAFVDDAEEISAIKQFQTSAARSAFVEDLQTKVEDNDMNSLEHLIAKHNEEKRLQIESLMKRGNILDPGNIGDGETAPTCYSCYGNSLKSCLNSMKEKQCQGAQRCYTVHLISKATGRNTFVKGCINIATCQSDICQTIHNTSKGEFSFCKADCCKGKLCNVENVGTTPRPTEPATPPINGPKCYSCQGADIASCASRMTLKQCLPNYQCADAYLVIKNNGRDLIAKGCIPSGLCGGGLCEKLNNSGRYSQCRSSCCKDDVCNAIPTLPTTKGTTTEQPPTTEETATQAPWNATTEQLANKTTQVPTPRPLPSRPTPKPGGHLCYTCSSETAQECYSNLKVNRCDVGKVCFTGEATQNNGIKMFAKGCMRLEQCATSCKRLSVTTKECKVDCCRGDYCNDFPLTTKRPTSLPDTGCYRILSQVLEVFKKLLETIDTLMKFKEFNLKVAPYYQREINSLMGTINAHAVSVTGDDGPEVRSAATKMRSLRKRAGKVLKKLDKIIARR</sequence>
<dbReference type="GO" id="GO:0004675">
    <property type="term" value="F:transmembrane receptor protein serine/threonine kinase activity"/>
    <property type="evidence" value="ECO:0007669"/>
    <property type="project" value="InterPro"/>
</dbReference>
<evidence type="ECO:0000313" key="10">
    <source>
        <dbReference type="RefSeq" id="XP_031561360.1"/>
    </source>
</evidence>
<name>A0A6P8I9P2_ACTTE</name>
<feature type="chain" id="PRO_5027729659" evidence="6">
    <location>
        <begin position="25"/>
        <end position="547"/>
    </location>
</feature>
<dbReference type="RefSeq" id="XP_031561360.1">
    <property type="nucleotide sequence ID" value="XM_031705500.1"/>
</dbReference>
<dbReference type="GeneID" id="116297291"/>
<dbReference type="InterPro" id="IPR045860">
    <property type="entry name" value="Snake_toxin-like_sf"/>
</dbReference>
<feature type="domain" description="Activin types I and II receptor" evidence="8">
    <location>
        <begin position="366"/>
        <end position="442"/>
    </location>
</feature>
<evidence type="ECO:0000256" key="6">
    <source>
        <dbReference type="SAM" id="SignalP"/>
    </source>
</evidence>
<gene>
    <name evidence="10" type="primary">LOC116297291</name>
</gene>
<dbReference type="Proteomes" id="UP000515163">
    <property type="component" value="Unplaced"/>
</dbReference>
<dbReference type="CDD" id="cd00117">
    <property type="entry name" value="TFP"/>
    <property type="match status" value="1"/>
</dbReference>
<evidence type="ECO:0000259" key="7">
    <source>
        <dbReference type="Pfam" id="PF00021"/>
    </source>
</evidence>
<keyword evidence="2 6" id="KW-0732">Signal</keyword>
<evidence type="ECO:0000259" key="8">
    <source>
        <dbReference type="Pfam" id="PF01064"/>
    </source>
</evidence>
<keyword evidence="4" id="KW-1015">Disulfide bond</keyword>
<dbReference type="InterPro" id="IPR016054">
    <property type="entry name" value="LY6_UPA_recep-like"/>
</dbReference>
<proteinExistence type="predicted"/>
<evidence type="ECO:0000256" key="5">
    <source>
        <dbReference type="SAM" id="MobiDB-lite"/>
    </source>
</evidence>
<dbReference type="AlphaFoldDB" id="A0A6P8I9P2"/>
<comment type="subcellular location">
    <subcellularLocation>
        <location evidence="1">Membrane</location>
    </subcellularLocation>
</comment>
<keyword evidence="9" id="KW-1185">Reference proteome</keyword>
<dbReference type="KEGG" id="aten:116297291"/>
<evidence type="ECO:0000256" key="3">
    <source>
        <dbReference type="ARBA" id="ARBA00023136"/>
    </source>
</evidence>
<accession>A0A6P8I9P2</accession>
<reference evidence="10" key="1">
    <citation type="submission" date="2025-08" db="UniProtKB">
        <authorList>
            <consortium name="RefSeq"/>
        </authorList>
    </citation>
    <scope>IDENTIFICATION</scope>
    <source>
        <tissue evidence="10">Tentacle</tissue>
    </source>
</reference>
<keyword evidence="3" id="KW-0472">Membrane</keyword>
<evidence type="ECO:0000256" key="1">
    <source>
        <dbReference type="ARBA" id="ARBA00004370"/>
    </source>
</evidence>
<dbReference type="Gene3D" id="2.10.60.10">
    <property type="entry name" value="CD59"/>
    <property type="match status" value="3"/>
</dbReference>
<dbReference type="Pfam" id="PF01064">
    <property type="entry name" value="Activin_recp"/>
    <property type="match status" value="1"/>
</dbReference>
<dbReference type="InParanoid" id="A0A6P8I9P2"/>
<feature type="signal peptide" evidence="6">
    <location>
        <begin position="1"/>
        <end position="24"/>
    </location>
</feature>
<feature type="region of interest" description="Disordered" evidence="5">
    <location>
        <begin position="311"/>
        <end position="331"/>
    </location>
</feature>
<evidence type="ECO:0000256" key="2">
    <source>
        <dbReference type="ARBA" id="ARBA00022729"/>
    </source>
</evidence>
<organism evidence="9 10">
    <name type="scientific">Actinia tenebrosa</name>
    <name type="common">Australian red waratah sea anemone</name>
    <dbReference type="NCBI Taxonomy" id="6105"/>
    <lineage>
        <taxon>Eukaryota</taxon>
        <taxon>Metazoa</taxon>
        <taxon>Cnidaria</taxon>
        <taxon>Anthozoa</taxon>
        <taxon>Hexacorallia</taxon>
        <taxon>Actiniaria</taxon>
        <taxon>Actiniidae</taxon>
        <taxon>Actinia</taxon>
    </lineage>
</organism>
<dbReference type="GO" id="GO:0016020">
    <property type="term" value="C:membrane"/>
    <property type="evidence" value="ECO:0007669"/>
    <property type="project" value="UniProtKB-SubCell"/>
</dbReference>
<evidence type="ECO:0000256" key="4">
    <source>
        <dbReference type="ARBA" id="ARBA00023157"/>
    </source>
</evidence>
<feature type="domain" description="UPAR/Ly6" evidence="7">
    <location>
        <begin position="225"/>
        <end position="306"/>
    </location>
</feature>